<reference evidence="3 4" key="1">
    <citation type="submission" date="2023-07" db="EMBL/GenBank/DDBJ databases">
        <title>Sorghum-associated microbial communities from plants grown in Nebraska, USA.</title>
        <authorList>
            <person name="Schachtman D."/>
        </authorList>
    </citation>
    <scope>NUCLEOTIDE SEQUENCE [LARGE SCALE GENOMIC DNA]</scope>
    <source>
        <strain evidence="3 4">BE57</strain>
    </source>
</reference>
<dbReference type="RefSeq" id="WP_309986181.1">
    <property type="nucleotide sequence ID" value="NZ_JAVDTI010000003.1"/>
</dbReference>
<comment type="similarity">
    <text evidence="1">Belongs to the AHA1 family.</text>
</comment>
<evidence type="ECO:0000313" key="4">
    <source>
        <dbReference type="Proteomes" id="UP001264980"/>
    </source>
</evidence>
<dbReference type="InterPro" id="IPR013538">
    <property type="entry name" value="ASHA1/2-like_C"/>
</dbReference>
<accession>A0ABU1R0M3</accession>
<dbReference type="Proteomes" id="UP001264980">
    <property type="component" value="Unassembled WGS sequence"/>
</dbReference>
<dbReference type="EMBL" id="JAVDTI010000003">
    <property type="protein sequence ID" value="MDR6806807.1"/>
    <property type="molecule type" value="Genomic_DNA"/>
</dbReference>
<organism evidence="3 4">
    <name type="scientific">Dyadobacter fermentans</name>
    <dbReference type="NCBI Taxonomy" id="94254"/>
    <lineage>
        <taxon>Bacteria</taxon>
        <taxon>Pseudomonadati</taxon>
        <taxon>Bacteroidota</taxon>
        <taxon>Cytophagia</taxon>
        <taxon>Cytophagales</taxon>
        <taxon>Spirosomataceae</taxon>
        <taxon>Dyadobacter</taxon>
    </lineage>
</organism>
<dbReference type="CDD" id="cd07814">
    <property type="entry name" value="SRPBCC_CalC_Aha1-like"/>
    <property type="match status" value="1"/>
</dbReference>
<gene>
    <name evidence="3" type="ORF">J2W84_003855</name>
</gene>
<name>A0ABU1R0M3_9BACT</name>
<proteinExistence type="inferred from homology"/>
<comment type="caution">
    <text evidence="3">The sequence shown here is derived from an EMBL/GenBank/DDBJ whole genome shotgun (WGS) entry which is preliminary data.</text>
</comment>
<sequence>MKHNLQFDFEADKVKNTLTIRREFLAGRQLVWDCYTKKELLDQWFAPKPLTTKTKSMDFREGGHWHYAMVEPNGNEYWGWTDYIKIQPIDFYTSTDAFSNAEGEINESLPRAEWVVTFTDKGENAVVETVVTYKSLEDLEATLQMGMEQGMLATLEKLDELLVKLTGRE</sequence>
<evidence type="ECO:0000256" key="1">
    <source>
        <dbReference type="ARBA" id="ARBA00006817"/>
    </source>
</evidence>
<dbReference type="Pfam" id="PF08327">
    <property type="entry name" value="AHSA1"/>
    <property type="match status" value="1"/>
</dbReference>
<dbReference type="Gene3D" id="3.30.530.20">
    <property type="match status" value="1"/>
</dbReference>
<feature type="domain" description="Activator of Hsp90 ATPase homologue 1/2-like C-terminal" evidence="2">
    <location>
        <begin position="28"/>
        <end position="162"/>
    </location>
</feature>
<dbReference type="InterPro" id="IPR023393">
    <property type="entry name" value="START-like_dom_sf"/>
</dbReference>
<evidence type="ECO:0000259" key="2">
    <source>
        <dbReference type="Pfam" id="PF08327"/>
    </source>
</evidence>
<protein>
    <submittedName>
        <fullName evidence="3">Uncharacterized protein YndB with AHSA1/START domain</fullName>
    </submittedName>
</protein>
<dbReference type="SUPFAM" id="SSF55961">
    <property type="entry name" value="Bet v1-like"/>
    <property type="match status" value="1"/>
</dbReference>
<evidence type="ECO:0000313" key="3">
    <source>
        <dbReference type="EMBL" id="MDR6806807.1"/>
    </source>
</evidence>
<keyword evidence="4" id="KW-1185">Reference proteome</keyword>